<keyword evidence="3" id="KW-1185">Reference proteome</keyword>
<dbReference type="HOGENOM" id="CLU_1244335_0_0_5"/>
<dbReference type="AlphaFoldDB" id="S5Y9U4"/>
<reference evidence="2 3" key="1">
    <citation type="journal article" date="2014" name="BMC Genomics">
        <title>Architecture and functions of a multipartite genome of the methylotrophic bacterium Paracoccus aminophilus JCM 7686, containing primary and secondary chromids.</title>
        <authorList>
            <person name="Dziewit L."/>
            <person name="Czarnecki J."/>
            <person name="Wibberg D."/>
            <person name="Radlinska M."/>
            <person name="Mrozek P."/>
            <person name="Szymczak M."/>
            <person name="Schluter A."/>
            <person name="Puhler A."/>
            <person name="Bartosik D."/>
        </authorList>
    </citation>
    <scope>NUCLEOTIDE SEQUENCE [LARGE SCALE GENOMIC DNA]</scope>
    <source>
        <strain evidence="2">JCM 7686</strain>
    </source>
</reference>
<evidence type="ECO:0000313" key="2">
    <source>
        <dbReference type="EMBL" id="AGT08133.1"/>
    </source>
</evidence>
<dbReference type="eggNOG" id="ENOG5032YTT">
    <property type="taxonomic scope" value="Bacteria"/>
</dbReference>
<dbReference type="KEGG" id="pami:JCM7686_1024"/>
<dbReference type="Proteomes" id="UP000015480">
    <property type="component" value="Chromosome"/>
</dbReference>
<evidence type="ECO:0000313" key="3">
    <source>
        <dbReference type="Proteomes" id="UP000015480"/>
    </source>
</evidence>
<protein>
    <submittedName>
        <fullName evidence="2">Uncharacterized protein</fullName>
    </submittedName>
</protein>
<dbReference type="STRING" id="1367847.JCM7686_1024"/>
<name>S5Y9U4_PARAH</name>
<proteinExistence type="predicted"/>
<accession>S5Y9U4</accession>
<feature type="region of interest" description="Disordered" evidence="1">
    <location>
        <begin position="106"/>
        <end position="152"/>
    </location>
</feature>
<sequence length="222" mass="25145">MRRVALRHCITFLTSRECSVSRTFPATPLHPLLLLRSPRIGEARGISLHRRSVAHPVFVTQPLLLPSRIGWANQALERIMKRILILPILALAGLSTSLSPAFADPGNGKGWKNHGGQRAGHGRDDRRSPRIGYRADCPPGLAKKNPPCMPPGQAKKYAPHYGSRVGDILRTRDYVVIRDPRRYDLERRRGWDYYRDDNQIYRVDSGTRKILAVLNLIDAFSR</sequence>
<gene>
    <name evidence="2" type="ORF">JCM7686_1024</name>
</gene>
<evidence type="ECO:0000256" key="1">
    <source>
        <dbReference type="SAM" id="MobiDB-lite"/>
    </source>
</evidence>
<organism evidence="2 3">
    <name type="scientific">Paracoccus aminophilus JCM 7686</name>
    <dbReference type="NCBI Taxonomy" id="1367847"/>
    <lineage>
        <taxon>Bacteria</taxon>
        <taxon>Pseudomonadati</taxon>
        <taxon>Pseudomonadota</taxon>
        <taxon>Alphaproteobacteria</taxon>
        <taxon>Rhodobacterales</taxon>
        <taxon>Paracoccaceae</taxon>
        <taxon>Paracoccus</taxon>
    </lineage>
</organism>
<dbReference type="EMBL" id="CP006650">
    <property type="protein sequence ID" value="AGT08133.1"/>
    <property type="molecule type" value="Genomic_DNA"/>
</dbReference>
<dbReference type="PATRIC" id="fig|1367847.3.peg.986"/>
<dbReference type="Gene3D" id="3.10.450.160">
    <property type="entry name" value="inner membrane protein cigr"/>
    <property type="match status" value="1"/>
</dbReference>